<dbReference type="RefSeq" id="WP_307485332.1">
    <property type="nucleotide sequence ID" value="NZ_JAUSUF010000004.1"/>
</dbReference>
<dbReference type="NCBIfam" id="NF041498">
    <property type="entry name" value="MobP2"/>
    <property type="match status" value="1"/>
</dbReference>
<protein>
    <recommendedName>
        <fullName evidence="4">Relaxase/Mobilisation nuclease domain-containing protein</fullName>
    </recommendedName>
</protein>
<dbReference type="InterPro" id="IPR041073">
    <property type="entry name" value="MobL"/>
</dbReference>
<evidence type="ECO:0000313" key="2">
    <source>
        <dbReference type="EMBL" id="MDQ0149633.1"/>
    </source>
</evidence>
<evidence type="ECO:0008006" key="4">
    <source>
        <dbReference type="Google" id="ProtNLM"/>
    </source>
</evidence>
<organism evidence="2 3">
    <name type="scientific">Eubacterium multiforme</name>
    <dbReference type="NCBI Taxonomy" id="83339"/>
    <lineage>
        <taxon>Bacteria</taxon>
        <taxon>Bacillati</taxon>
        <taxon>Bacillota</taxon>
        <taxon>Clostridia</taxon>
        <taxon>Eubacteriales</taxon>
        <taxon>Eubacteriaceae</taxon>
        <taxon>Eubacterium</taxon>
    </lineage>
</organism>
<proteinExistence type="predicted"/>
<reference evidence="2 3" key="1">
    <citation type="submission" date="2023-07" db="EMBL/GenBank/DDBJ databases">
        <title>Genomic Encyclopedia of Type Strains, Phase IV (KMG-IV): sequencing the most valuable type-strain genomes for metagenomic binning, comparative biology and taxonomic classification.</title>
        <authorList>
            <person name="Goeker M."/>
        </authorList>
    </citation>
    <scope>NUCLEOTIDE SEQUENCE [LARGE SCALE GENOMIC DNA]</scope>
    <source>
        <strain evidence="2 3">DSM 20694</strain>
    </source>
</reference>
<accession>A0ABT9UTH2</accession>
<feature type="coiled-coil region" evidence="1">
    <location>
        <begin position="263"/>
        <end position="290"/>
    </location>
</feature>
<comment type="caution">
    <text evidence="2">The sequence shown here is derived from an EMBL/GenBank/DDBJ whole genome shotgun (WGS) entry which is preliminary data.</text>
</comment>
<gene>
    <name evidence="2" type="ORF">J2S18_001564</name>
</gene>
<sequence>MSIPAIILTSNYVLSNKVMKNGEVVSYNDYVDYMDREEARKENKEEYAGYNDYMGNPNKDGSLFTKDKDSLNDEEIKEVKKIFKVAQDKKSNLWQDVFSFDNEWLEKQGLYDSKTKVLDEEKIQIAVRKAMDTLEKKSGKKYFWSSSIHYNTKHIHVHVGSVQLDKVDERGKRKLSAVNAMKSSFTNSLVDFNKEYQKINEVIRGKLVYKTRNYDLKKDKELKNNIKKIVKMLPKDKKQWYYNYNTLYEVRPLLDNITTKFIEENFKEEFKELNKLLDNQEKNLKEIYGEGKKEYYKNYRETKIKDLYTRMGNATLSNIKKYVYEEEKKKYIKDNKISKPIITQKALNTFKKSLKKDFNSIKNQIEHEKIENERYNLNEKTNDIEYELNL</sequence>
<keyword evidence="1" id="KW-0175">Coiled coil</keyword>
<dbReference type="EMBL" id="JAUSUF010000004">
    <property type="protein sequence ID" value="MDQ0149633.1"/>
    <property type="molecule type" value="Genomic_DNA"/>
</dbReference>
<name>A0ABT9UTH2_9FIRM</name>
<dbReference type="InterPro" id="IPR048101">
    <property type="entry name" value="MobP2"/>
</dbReference>
<evidence type="ECO:0000256" key="1">
    <source>
        <dbReference type="SAM" id="Coils"/>
    </source>
</evidence>
<evidence type="ECO:0000313" key="3">
    <source>
        <dbReference type="Proteomes" id="UP001228504"/>
    </source>
</evidence>
<dbReference type="Gene3D" id="3.30.930.30">
    <property type="match status" value="1"/>
</dbReference>
<dbReference type="Proteomes" id="UP001228504">
    <property type="component" value="Unassembled WGS sequence"/>
</dbReference>
<dbReference type="Pfam" id="PF18555">
    <property type="entry name" value="MobL"/>
    <property type="match status" value="1"/>
</dbReference>
<keyword evidence="3" id="KW-1185">Reference proteome</keyword>